<evidence type="ECO:0000313" key="1">
    <source>
        <dbReference type="EMBL" id="KAL3313238.1"/>
    </source>
</evidence>
<dbReference type="Proteomes" id="UP001626550">
    <property type="component" value="Unassembled WGS sequence"/>
</dbReference>
<gene>
    <name evidence="1" type="ORF">Ciccas_008161</name>
</gene>
<sequence length="457" mass="51976">MTTNASQILEANNNTSGLGLFAIGLGLLLKLCRHRMLMREDSEMIKLRSTSSREDKRFYSWNKLLKKEEYMSSEASESEWKPFDRQVMRCSRVSVSSADSNVMRKPTLCKFASVDEAKLRSDSMRLTLEAIKILKCNPPRLQFDLHYTYTLQRLQVNLKKLTGMRSLTDSYCFILIKISDLQKLTTFTLASLPRTVSSSLVLDQSFNFSIDLNQTDNLVFDFFGIATDSQDCLAGGNTSRMLADLLKIKNAVTIKGAKCHIYGKFRIKIKKEWIGHQSVEFNSIWRDLTIPALDNEETCEPEDTVRVSNSNRVRTIGEALIDLCFNDTEETLSVTVLELQLNRTSAIVASNQTYWTATLMKGEKIVSSAKQDFEEGGNTAGFQFQVNKMKARQNTSLGLWLHLCQRDQKELTSKVVGAVCLGGSCFATDQGEEHWSCIFESKRLNQKQIWHRILAYF</sequence>
<dbReference type="EMBL" id="JBJKFK010001380">
    <property type="protein sequence ID" value="KAL3313238.1"/>
    <property type="molecule type" value="Genomic_DNA"/>
</dbReference>
<dbReference type="AlphaFoldDB" id="A0ABD2Q0R2"/>
<evidence type="ECO:0000313" key="2">
    <source>
        <dbReference type="Proteomes" id="UP001626550"/>
    </source>
</evidence>
<accession>A0ABD2Q0R2</accession>
<organism evidence="1 2">
    <name type="scientific">Cichlidogyrus casuarinus</name>
    <dbReference type="NCBI Taxonomy" id="1844966"/>
    <lineage>
        <taxon>Eukaryota</taxon>
        <taxon>Metazoa</taxon>
        <taxon>Spiralia</taxon>
        <taxon>Lophotrochozoa</taxon>
        <taxon>Platyhelminthes</taxon>
        <taxon>Monogenea</taxon>
        <taxon>Monopisthocotylea</taxon>
        <taxon>Dactylogyridea</taxon>
        <taxon>Ancyrocephalidae</taxon>
        <taxon>Cichlidogyrus</taxon>
    </lineage>
</organism>
<comment type="caution">
    <text evidence="1">The sequence shown here is derived from an EMBL/GenBank/DDBJ whole genome shotgun (WGS) entry which is preliminary data.</text>
</comment>
<name>A0ABD2Q0R2_9PLAT</name>
<protein>
    <submittedName>
        <fullName evidence="1">Uncharacterized protein</fullName>
    </submittedName>
</protein>
<reference evidence="1 2" key="1">
    <citation type="submission" date="2024-11" db="EMBL/GenBank/DDBJ databases">
        <title>Adaptive evolution of stress response genes in parasites aligns with host niche diversity.</title>
        <authorList>
            <person name="Hahn C."/>
            <person name="Resl P."/>
        </authorList>
    </citation>
    <scope>NUCLEOTIDE SEQUENCE [LARGE SCALE GENOMIC DNA]</scope>
    <source>
        <strain evidence="1">EGGRZ-B1_66</strain>
        <tissue evidence="1">Body</tissue>
    </source>
</reference>
<keyword evidence="2" id="KW-1185">Reference proteome</keyword>
<proteinExistence type="predicted"/>